<feature type="compositionally biased region" description="Basic and acidic residues" evidence="1">
    <location>
        <begin position="384"/>
        <end position="393"/>
    </location>
</feature>
<organism evidence="3 4">
    <name type="scientific">Paecilomyces lecythidis</name>
    <dbReference type="NCBI Taxonomy" id="3004212"/>
    <lineage>
        <taxon>Eukaryota</taxon>
        <taxon>Fungi</taxon>
        <taxon>Dikarya</taxon>
        <taxon>Ascomycota</taxon>
        <taxon>Pezizomycotina</taxon>
        <taxon>Eurotiomycetes</taxon>
        <taxon>Eurotiomycetidae</taxon>
        <taxon>Eurotiales</taxon>
        <taxon>Thermoascaceae</taxon>
        <taxon>Paecilomyces</taxon>
    </lineage>
</organism>
<reference evidence="3 4" key="1">
    <citation type="journal article" date="2024" name="IMA Fungus">
        <title>IMA Genome - F19 : A genome assembly and annotation guide to empower mycologists, including annotated draft genome sequences of Ceratocystis pirilliformis, Diaporthe australafricana, Fusarium ophioides, Paecilomyces lecythidis, and Sporothrix stenoceras.</title>
        <authorList>
            <person name="Aylward J."/>
            <person name="Wilson A.M."/>
            <person name="Visagie C.M."/>
            <person name="Spraker J."/>
            <person name="Barnes I."/>
            <person name="Buitendag C."/>
            <person name="Ceriani C."/>
            <person name="Del Mar Angel L."/>
            <person name="du Plessis D."/>
            <person name="Fuchs T."/>
            <person name="Gasser K."/>
            <person name="Kramer D."/>
            <person name="Li W."/>
            <person name="Munsamy K."/>
            <person name="Piso A."/>
            <person name="Price J.L."/>
            <person name="Sonnekus B."/>
            <person name="Thomas C."/>
            <person name="van der Nest A."/>
            <person name="van Dijk A."/>
            <person name="van Heerden A."/>
            <person name="van Vuuren N."/>
            <person name="Yilmaz N."/>
            <person name="Duong T.A."/>
            <person name="van der Merwe N.A."/>
            <person name="Wingfield M.J."/>
            <person name="Wingfield B.D."/>
        </authorList>
    </citation>
    <scope>NUCLEOTIDE SEQUENCE [LARGE SCALE GENOMIC DNA]</scope>
    <source>
        <strain evidence="3 4">CMW 18167</strain>
    </source>
</reference>
<gene>
    <name evidence="3" type="ORF">Plec18167_008108</name>
</gene>
<sequence>MTTATPLSYTEEEGTFVLADGKRLYTKTWKPSNNTPRAVLAFFHGFSDHCNAYYEFFPTLADRGIEVRAVDQRGWGRSVTKPSERGLTGPTPLVLADMHSFLLSLCPPKVPLFVMGHSMGGGQLLTYIFHPESPFNDTKQSRPDLSGAMVYSPLVALHPSTRPSTLKVTLGRLAGKLLPTWPLYSPVNASLVSRDPQVCTDYVTDELCHDTGTLEGLAGMLDRGLWLEAVAMGRAQPYAHAEGDVAATAQRAPLPMWFCHGDDDQVNLYDATKRFAEAVTNVKDKTFRQYEGGYHRLHAEPEGMKEQFATDVAEWILGKCPAWGNAGDGGYTSMAGSGNRSNNNNAGGSDVAQGEDVSNIKNPAEDENDARTRADRTQGTIMKTEADEKKEARFMSNKAKL</sequence>
<evidence type="ECO:0000259" key="2">
    <source>
        <dbReference type="Pfam" id="PF12146"/>
    </source>
</evidence>
<keyword evidence="4" id="KW-1185">Reference proteome</keyword>
<dbReference type="Gene3D" id="3.40.50.1820">
    <property type="entry name" value="alpha/beta hydrolase"/>
    <property type="match status" value="1"/>
</dbReference>
<dbReference type="PANTHER" id="PTHR11614">
    <property type="entry name" value="PHOSPHOLIPASE-RELATED"/>
    <property type="match status" value="1"/>
</dbReference>
<dbReference type="InterPro" id="IPR051044">
    <property type="entry name" value="MAG_DAG_Lipase"/>
</dbReference>
<dbReference type="InterPro" id="IPR022742">
    <property type="entry name" value="Hydrolase_4"/>
</dbReference>
<accession>A0ABR3WYN3</accession>
<protein>
    <recommendedName>
        <fullName evidence="2">Serine aminopeptidase S33 domain-containing protein</fullName>
    </recommendedName>
</protein>
<feature type="region of interest" description="Disordered" evidence="1">
    <location>
        <begin position="334"/>
        <end position="401"/>
    </location>
</feature>
<evidence type="ECO:0000313" key="3">
    <source>
        <dbReference type="EMBL" id="KAL1868803.1"/>
    </source>
</evidence>
<comment type="caution">
    <text evidence="3">The sequence shown here is derived from an EMBL/GenBank/DDBJ whole genome shotgun (WGS) entry which is preliminary data.</text>
</comment>
<dbReference type="Pfam" id="PF12146">
    <property type="entry name" value="Hydrolase_4"/>
    <property type="match status" value="1"/>
</dbReference>
<dbReference type="InterPro" id="IPR029058">
    <property type="entry name" value="AB_hydrolase_fold"/>
</dbReference>
<evidence type="ECO:0000256" key="1">
    <source>
        <dbReference type="SAM" id="MobiDB-lite"/>
    </source>
</evidence>
<proteinExistence type="predicted"/>
<evidence type="ECO:0000313" key="4">
    <source>
        <dbReference type="Proteomes" id="UP001583193"/>
    </source>
</evidence>
<dbReference type="SUPFAM" id="SSF53474">
    <property type="entry name" value="alpha/beta-Hydrolases"/>
    <property type="match status" value="1"/>
</dbReference>
<feature type="domain" description="Serine aminopeptidase S33" evidence="2">
    <location>
        <begin position="35"/>
        <end position="302"/>
    </location>
</feature>
<dbReference type="EMBL" id="JAVDPF010000037">
    <property type="protein sequence ID" value="KAL1868803.1"/>
    <property type="molecule type" value="Genomic_DNA"/>
</dbReference>
<name>A0ABR3WYN3_9EURO</name>
<dbReference type="Proteomes" id="UP001583193">
    <property type="component" value="Unassembled WGS sequence"/>
</dbReference>
<feature type="compositionally biased region" description="Low complexity" evidence="1">
    <location>
        <begin position="334"/>
        <end position="349"/>
    </location>
</feature>